<dbReference type="AlphaFoldDB" id="A0A2S5A7C2"/>
<reference evidence="2 3" key="1">
    <citation type="submission" date="2018-01" db="EMBL/GenBank/DDBJ databases">
        <authorList>
            <person name="Gaut B.S."/>
            <person name="Morton B.R."/>
            <person name="Clegg M.T."/>
            <person name="Duvall M.R."/>
        </authorList>
    </citation>
    <scope>NUCLEOTIDE SEQUENCE [LARGE SCALE GENOMIC DNA]</scope>
    <source>
        <strain evidence="2 3">HR-AV</strain>
    </source>
</reference>
<evidence type="ECO:0000313" key="3">
    <source>
        <dbReference type="Proteomes" id="UP000236893"/>
    </source>
</evidence>
<feature type="transmembrane region" description="Helical" evidence="1">
    <location>
        <begin position="66"/>
        <end position="90"/>
    </location>
</feature>
<keyword evidence="3" id="KW-1185">Reference proteome</keyword>
<dbReference type="Proteomes" id="UP000236893">
    <property type="component" value="Unassembled WGS sequence"/>
</dbReference>
<accession>A0A2S5A7C2</accession>
<keyword evidence="1" id="KW-0472">Membrane</keyword>
<protein>
    <submittedName>
        <fullName evidence="2">Uncharacterized protein</fullName>
    </submittedName>
</protein>
<name>A0A2S5A7C2_9SPHI</name>
<sequence>MLPWWIIMVIPFILALWKSEKGSKTFISAFGAIFLNWFLYAFFVHFKTEGILTVKVAEMLTVKSPVVLIFITGIIGGLAAGITAITGHYCKNLIKKQ</sequence>
<feature type="transmembrane region" description="Helical" evidence="1">
    <location>
        <begin position="26"/>
        <end position="46"/>
    </location>
</feature>
<proteinExistence type="predicted"/>
<keyword evidence="1" id="KW-0812">Transmembrane</keyword>
<keyword evidence="1" id="KW-1133">Transmembrane helix</keyword>
<dbReference type="EMBL" id="PQVF01000002">
    <property type="protein sequence ID" value="POY38424.1"/>
    <property type="molecule type" value="Genomic_DNA"/>
</dbReference>
<comment type="caution">
    <text evidence="2">The sequence shown here is derived from an EMBL/GenBank/DDBJ whole genome shotgun (WGS) entry which is preliminary data.</text>
</comment>
<evidence type="ECO:0000256" key="1">
    <source>
        <dbReference type="SAM" id="Phobius"/>
    </source>
</evidence>
<organism evidence="2 3">
    <name type="scientific">Solitalea longa</name>
    <dbReference type="NCBI Taxonomy" id="2079460"/>
    <lineage>
        <taxon>Bacteria</taxon>
        <taxon>Pseudomonadati</taxon>
        <taxon>Bacteroidota</taxon>
        <taxon>Sphingobacteriia</taxon>
        <taxon>Sphingobacteriales</taxon>
        <taxon>Sphingobacteriaceae</taxon>
        <taxon>Solitalea</taxon>
    </lineage>
</organism>
<evidence type="ECO:0000313" key="2">
    <source>
        <dbReference type="EMBL" id="POY38424.1"/>
    </source>
</evidence>
<gene>
    <name evidence="2" type="ORF">C3K47_03220</name>
</gene>